<sequence length="879" mass="97533">MKAPRDTSRRTLPRDPSRHHPVCKDCLKSFHTSCRAPQHTTHRAVPEIENCEDKTWQAFFLVVEGHLSQPLTAIGYYIRMAVAKCLYSTVSRGVFTRSPKGPERFAAGGGGVARPVFDGGGGVAARAFGCPASQSVSEAVKDVVVRAAGHAGPAGLTVIMMTDAAAPGFLLDVETQLPRQGGVWSTSWTSVLLRLPETGDALNTTEPHLSSVLLQARQVRHHSRGVMVVVVSASDAFLALFAKWALERRLLVWATRLLVVTTLPLSHLLLAARTHWSFSMMNTMLMNVEHTPSFLRCGVYTHLPYTERGPRVLRVATWTSARRLTPTHTLPLFPQKYSNFYGRDVNVTALPFPPYWDERESPRGRYHGTDYLMITAIAQALNFTVRVLPSANWGDVTARVEERVSFVATVIYAVFPQRLEHYDYSYMFEYAFHAFCMARPALRPRWQSLYYPLHHYVWASTLALLLLMPLPFLLTWVASSALECRDACWQGAWLLFAFILGTAYRGNLTASLTAPKSPPRVETLEQLVASQAVVTMPPYGAQFRDFFKQSESSDFKTLGERVKIVSTTGDGLQQAIIIKQAHMEARRYLQLEIARKFTRVDGSSSLYVARESVFPGLSAWPVPHDAPYKPVLDRAIMAVKEVCPLAPSPTSPRRHTSTLHPPPPTCHFNTNTGPECGSETGHLWPTVAKTHLERQHNARSILLVSHGAASPLHSPLQHASFAQHQTACSTTPAVPRRQRARSVGSFPMSHKSLPLIEGTPASATCRHALPASIPAVLSHLTHCCCASHILCWSPFTSCSFFIGGLYEKWSRDVLSEARQESRQQQAEDQLPDEADREPADSDGRALTLVHTQGPLLLVVLGLLTATLVLLCELLTRHYF</sequence>
<dbReference type="Gene3D" id="1.10.287.70">
    <property type="match status" value="1"/>
</dbReference>
<proteinExistence type="predicted"/>
<evidence type="ECO:0000313" key="11">
    <source>
        <dbReference type="Proteomes" id="UP001487740"/>
    </source>
</evidence>
<keyword evidence="7" id="KW-0325">Glycoprotein</keyword>
<dbReference type="PANTHER" id="PTHR42643:SF24">
    <property type="entry name" value="IONOTROPIC RECEPTOR 60A"/>
    <property type="match status" value="1"/>
</dbReference>
<accession>A0AAW0SHZ9</accession>
<keyword evidence="4 9" id="KW-1133">Transmembrane helix</keyword>
<feature type="region of interest" description="Disordered" evidence="8">
    <location>
        <begin position="817"/>
        <end position="841"/>
    </location>
</feature>
<keyword evidence="6" id="KW-0675">Receptor</keyword>
<evidence type="ECO:0000256" key="7">
    <source>
        <dbReference type="ARBA" id="ARBA00023180"/>
    </source>
</evidence>
<protein>
    <submittedName>
        <fullName evidence="10">Uncharacterized protein</fullName>
    </submittedName>
</protein>
<feature type="transmembrane region" description="Helical" evidence="9">
    <location>
        <begin position="225"/>
        <end position="244"/>
    </location>
</feature>
<dbReference type="SUPFAM" id="SSF53850">
    <property type="entry name" value="Periplasmic binding protein-like II"/>
    <property type="match status" value="1"/>
</dbReference>
<dbReference type="EMBL" id="JARAKH010000320">
    <property type="protein sequence ID" value="KAK8374544.1"/>
    <property type="molecule type" value="Genomic_DNA"/>
</dbReference>
<evidence type="ECO:0000256" key="8">
    <source>
        <dbReference type="SAM" id="MobiDB-lite"/>
    </source>
</evidence>
<feature type="transmembrane region" description="Helical" evidence="9">
    <location>
        <begin position="250"/>
        <end position="272"/>
    </location>
</feature>
<reference evidence="10 11" key="1">
    <citation type="submission" date="2023-03" db="EMBL/GenBank/DDBJ databases">
        <title>High-quality genome of Scylla paramamosain provides insights in environmental adaptation.</title>
        <authorList>
            <person name="Zhang L."/>
        </authorList>
    </citation>
    <scope>NUCLEOTIDE SEQUENCE [LARGE SCALE GENOMIC DNA]</scope>
    <source>
        <strain evidence="10">LZ_2023a</strain>
        <tissue evidence="10">Muscle</tissue>
    </source>
</reference>
<evidence type="ECO:0000256" key="5">
    <source>
        <dbReference type="ARBA" id="ARBA00023136"/>
    </source>
</evidence>
<dbReference type="GO" id="GO:0005886">
    <property type="term" value="C:plasma membrane"/>
    <property type="evidence" value="ECO:0007669"/>
    <property type="project" value="UniProtKB-SubCell"/>
</dbReference>
<dbReference type="AlphaFoldDB" id="A0AAW0SHZ9"/>
<evidence type="ECO:0000313" key="10">
    <source>
        <dbReference type="EMBL" id="KAK8374544.1"/>
    </source>
</evidence>
<evidence type="ECO:0000256" key="9">
    <source>
        <dbReference type="SAM" id="Phobius"/>
    </source>
</evidence>
<keyword evidence="5 9" id="KW-0472">Membrane</keyword>
<gene>
    <name evidence="10" type="ORF">O3P69_007813</name>
</gene>
<dbReference type="InterPro" id="IPR052192">
    <property type="entry name" value="Insect_Ionotropic_Sensory_Rcpt"/>
</dbReference>
<organism evidence="10 11">
    <name type="scientific">Scylla paramamosain</name>
    <name type="common">Mud crab</name>
    <dbReference type="NCBI Taxonomy" id="85552"/>
    <lineage>
        <taxon>Eukaryota</taxon>
        <taxon>Metazoa</taxon>
        <taxon>Ecdysozoa</taxon>
        <taxon>Arthropoda</taxon>
        <taxon>Crustacea</taxon>
        <taxon>Multicrustacea</taxon>
        <taxon>Malacostraca</taxon>
        <taxon>Eumalacostraca</taxon>
        <taxon>Eucarida</taxon>
        <taxon>Decapoda</taxon>
        <taxon>Pleocyemata</taxon>
        <taxon>Brachyura</taxon>
        <taxon>Eubrachyura</taxon>
        <taxon>Portunoidea</taxon>
        <taxon>Portunidae</taxon>
        <taxon>Portuninae</taxon>
        <taxon>Scylla</taxon>
    </lineage>
</organism>
<keyword evidence="3 9" id="KW-0812">Transmembrane</keyword>
<dbReference type="PANTHER" id="PTHR42643">
    <property type="entry name" value="IONOTROPIC RECEPTOR 20A-RELATED"/>
    <property type="match status" value="1"/>
</dbReference>
<comment type="subcellular location">
    <subcellularLocation>
        <location evidence="1">Cell membrane</location>
        <topology evidence="1">Multi-pass membrane protein</topology>
    </subcellularLocation>
</comment>
<feature type="transmembrane region" description="Helical" evidence="9">
    <location>
        <begin position="456"/>
        <end position="478"/>
    </location>
</feature>
<name>A0AAW0SHZ9_SCYPA</name>
<comment type="caution">
    <text evidence="10">The sequence shown here is derived from an EMBL/GenBank/DDBJ whole genome shotgun (WGS) entry which is preliminary data.</text>
</comment>
<feature type="transmembrane region" description="Helical" evidence="9">
    <location>
        <begin position="855"/>
        <end position="875"/>
    </location>
</feature>
<keyword evidence="2" id="KW-1003">Cell membrane</keyword>
<evidence type="ECO:0000256" key="1">
    <source>
        <dbReference type="ARBA" id="ARBA00004651"/>
    </source>
</evidence>
<evidence type="ECO:0000256" key="2">
    <source>
        <dbReference type="ARBA" id="ARBA00022475"/>
    </source>
</evidence>
<evidence type="ECO:0000256" key="6">
    <source>
        <dbReference type="ARBA" id="ARBA00023170"/>
    </source>
</evidence>
<evidence type="ECO:0000256" key="3">
    <source>
        <dbReference type="ARBA" id="ARBA00022692"/>
    </source>
</evidence>
<dbReference type="Proteomes" id="UP001487740">
    <property type="component" value="Unassembled WGS sequence"/>
</dbReference>
<keyword evidence="11" id="KW-1185">Reference proteome</keyword>
<evidence type="ECO:0000256" key="4">
    <source>
        <dbReference type="ARBA" id="ARBA00022989"/>
    </source>
</evidence>